<reference evidence="2 3" key="1">
    <citation type="submission" date="2017-05" db="EMBL/GenBank/DDBJ databases">
        <authorList>
            <person name="Varghese N."/>
            <person name="Submissions S."/>
        </authorList>
    </citation>
    <scope>NUCLEOTIDE SEQUENCE [LARGE SCALE GENOMIC DNA]</scope>
    <source>
        <strain evidence="2 3">DSM 21342</strain>
    </source>
</reference>
<proteinExistence type="predicted"/>
<organism evidence="2 3">
    <name type="scientific">Solitalea koreensis</name>
    <dbReference type="NCBI Taxonomy" id="543615"/>
    <lineage>
        <taxon>Bacteria</taxon>
        <taxon>Pseudomonadati</taxon>
        <taxon>Bacteroidota</taxon>
        <taxon>Sphingobacteriia</taxon>
        <taxon>Sphingobacteriales</taxon>
        <taxon>Sphingobacteriaceae</taxon>
        <taxon>Solitalea</taxon>
    </lineage>
</organism>
<dbReference type="Pfam" id="PF04536">
    <property type="entry name" value="TPM_phosphatase"/>
    <property type="match status" value="1"/>
</dbReference>
<dbReference type="Gene3D" id="3.10.310.50">
    <property type="match status" value="1"/>
</dbReference>
<dbReference type="AlphaFoldDB" id="A0A521CSM6"/>
<evidence type="ECO:0000313" key="2">
    <source>
        <dbReference type="EMBL" id="SMO62385.1"/>
    </source>
</evidence>
<gene>
    <name evidence="2" type="ORF">SAMN06265350_104325</name>
</gene>
<dbReference type="RefSeq" id="WP_142603413.1">
    <property type="nucleotide sequence ID" value="NZ_FXSZ01000004.1"/>
</dbReference>
<evidence type="ECO:0000259" key="1">
    <source>
        <dbReference type="Pfam" id="PF04536"/>
    </source>
</evidence>
<dbReference type="InterPro" id="IPR007621">
    <property type="entry name" value="TPM_dom"/>
</dbReference>
<protein>
    <submittedName>
        <fullName evidence="2">TLP18.3, Psb32 and MOLO-1 founding protein of phosphatase</fullName>
    </submittedName>
</protein>
<dbReference type="PANTHER" id="PTHR30373">
    <property type="entry name" value="UPF0603 PROTEIN YGCG"/>
    <property type="match status" value="1"/>
</dbReference>
<dbReference type="EMBL" id="FXSZ01000004">
    <property type="protein sequence ID" value="SMO62385.1"/>
    <property type="molecule type" value="Genomic_DNA"/>
</dbReference>
<dbReference type="Proteomes" id="UP000315971">
    <property type="component" value="Unassembled WGS sequence"/>
</dbReference>
<sequence>MPFLQEHNKQRVKKAIQAAESLTSGEIRVCVERRCSEDVLDRAVFYFKELEMHNTRERNGVLIYLAIDDHKFAIIGDAGINAVVETEFWNKTKEIMRSSFKEGNLVDGVILGIEEAGRALQKYFPYTSDDKNELSDDIYIGND</sequence>
<dbReference type="PANTHER" id="PTHR30373:SF8">
    <property type="entry name" value="BLL7265 PROTEIN"/>
    <property type="match status" value="1"/>
</dbReference>
<name>A0A521CSM6_9SPHI</name>
<keyword evidence="3" id="KW-1185">Reference proteome</keyword>
<accession>A0A521CSM6</accession>
<dbReference type="OrthoDB" id="9786161at2"/>
<feature type="domain" description="TPM" evidence="1">
    <location>
        <begin position="3"/>
        <end position="118"/>
    </location>
</feature>
<evidence type="ECO:0000313" key="3">
    <source>
        <dbReference type="Proteomes" id="UP000315971"/>
    </source>
</evidence>